<dbReference type="InParanoid" id="W2S7W8"/>
<evidence type="ECO:0000259" key="3">
    <source>
        <dbReference type="Pfam" id="PF03959"/>
    </source>
</evidence>
<evidence type="ECO:0000256" key="1">
    <source>
        <dbReference type="ARBA" id="ARBA00005863"/>
    </source>
</evidence>
<dbReference type="InterPro" id="IPR005645">
    <property type="entry name" value="FSH-like_dom"/>
</dbReference>
<dbReference type="Proteomes" id="UP000030752">
    <property type="component" value="Unassembled WGS sequence"/>
</dbReference>
<reference evidence="4 5" key="1">
    <citation type="submission" date="2013-03" db="EMBL/GenBank/DDBJ databases">
        <title>The Genome Sequence of Phialophora europaea CBS 101466.</title>
        <authorList>
            <consortium name="The Broad Institute Genomics Platform"/>
            <person name="Cuomo C."/>
            <person name="de Hoog S."/>
            <person name="Gorbushina A."/>
            <person name="Walker B."/>
            <person name="Young S.K."/>
            <person name="Zeng Q."/>
            <person name="Gargeya S."/>
            <person name="Fitzgerald M."/>
            <person name="Haas B."/>
            <person name="Abouelleil A."/>
            <person name="Allen A.W."/>
            <person name="Alvarado L."/>
            <person name="Arachchi H.M."/>
            <person name="Berlin A.M."/>
            <person name="Chapman S.B."/>
            <person name="Gainer-Dewar J."/>
            <person name="Goldberg J."/>
            <person name="Griggs A."/>
            <person name="Gujja S."/>
            <person name="Hansen M."/>
            <person name="Howarth C."/>
            <person name="Imamovic A."/>
            <person name="Ireland A."/>
            <person name="Larimer J."/>
            <person name="McCowan C."/>
            <person name="Murphy C."/>
            <person name="Pearson M."/>
            <person name="Poon T.W."/>
            <person name="Priest M."/>
            <person name="Roberts A."/>
            <person name="Saif S."/>
            <person name="Shea T."/>
            <person name="Sisk P."/>
            <person name="Sykes S."/>
            <person name="Wortman J."/>
            <person name="Nusbaum C."/>
            <person name="Birren B."/>
        </authorList>
    </citation>
    <scope>NUCLEOTIDE SEQUENCE [LARGE SCALE GENOMIC DNA]</scope>
    <source>
        <strain evidence="4 5">CBS 101466</strain>
    </source>
</reference>
<protein>
    <recommendedName>
        <fullName evidence="3">Serine hydrolase domain-containing protein</fullName>
    </recommendedName>
</protein>
<dbReference type="EMBL" id="KI635846">
    <property type="protein sequence ID" value="ETN44143.1"/>
    <property type="molecule type" value="Genomic_DNA"/>
</dbReference>
<feature type="domain" description="Serine hydrolase" evidence="3">
    <location>
        <begin position="18"/>
        <end position="268"/>
    </location>
</feature>
<gene>
    <name evidence="4" type="ORF">HMPREF1541_10693</name>
</gene>
<dbReference type="STRING" id="1220924.W2S7W8"/>
<dbReference type="AlphaFoldDB" id="W2S7W8"/>
<accession>W2S7W8</accession>
<dbReference type="InterPro" id="IPR050593">
    <property type="entry name" value="LovG"/>
</dbReference>
<dbReference type="PANTHER" id="PTHR48070:SF3">
    <property type="entry name" value="ESTERASE DBAE-RELATED"/>
    <property type="match status" value="1"/>
</dbReference>
<dbReference type="HOGENOM" id="CLU_051938_0_2_1"/>
<proteinExistence type="inferred from homology"/>
<dbReference type="GO" id="GO:0016787">
    <property type="term" value="F:hydrolase activity"/>
    <property type="evidence" value="ECO:0007669"/>
    <property type="project" value="UniProtKB-KW"/>
</dbReference>
<dbReference type="SUPFAM" id="SSF53474">
    <property type="entry name" value="alpha/beta-Hydrolases"/>
    <property type="match status" value="1"/>
</dbReference>
<organism evidence="4 5">
    <name type="scientific">Cyphellophora europaea (strain CBS 101466)</name>
    <name type="common">Phialophora europaea</name>
    <dbReference type="NCBI Taxonomy" id="1220924"/>
    <lineage>
        <taxon>Eukaryota</taxon>
        <taxon>Fungi</taxon>
        <taxon>Dikarya</taxon>
        <taxon>Ascomycota</taxon>
        <taxon>Pezizomycotina</taxon>
        <taxon>Eurotiomycetes</taxon>
        <taxon>Chaetothyriomycetidae</taxon>
        <taxon>Chaetothyriales</taxon>
        <taxon>Cyphellophoraceae</taxon>
        <taxon>Cyphellophora</taxon>
    </lineage>
</organism>
<sequence>MDRPQTDIKPDPSTLPLPRILCLHGGGVNAAIFRSQMRAFLAHPLLVNRFRFVFVDAPFLCAEGVGVVPVYQDWGPFRRWFRWLASHETVDGVGDVHQRIWESVGEAMRGDEGVGEWVGLWGFSQGAKLACSMLYEQQLRVDRGEGVARRKELEANGNGNGEGPEGVLWKFGVILAGRCPFAALSAEGEALPWLQSAGGLPNQADMDAITDRPDMKLRAPTLHVHGLRDEGLELHRRAVEDYCAPGTTTVVEWDGPHRVPIKKADVEKVVQAFVELVDEYGL</sequence>
<dbReference type="GO" id="GO:0005634">
    <property type="term" value="C:nucleus"/>
    <property type="evidence" value="ECO:0007669"/>
    <property type="project" value="TreeGrafter"/>
</dbReference>
<dbReference type="eggNOG" id="KOG2551">
    <property type="taxonomic scope" value="Eukaryota"/>
</dbReference>
<name>W2S7W8_CYPE1</name>
<dbReference type="Gene3D" id="3.40.50.1820">
    <property type="entry name" value="alpha/beta hydrolase"/>
    <property type="match status" value="1"/>
</dbReference>
<evidence type="ECO:0000313" key="5">
    <source>
        <dbReference type="Proteomes" id="UP000030752"/>
    </source>
</evidence>
<keyword evidence="5" id="KW-1185">Reference proteome</keyword>
<dbReference type="VEuPathDB" id="FungiDB:HMPREF1541_10693"/>
<dbReference type="GO" id="GO:0005737">
    <property type="term" value="C:cytoplasm"/>
    <property type="evidence" value="ECO:0007669"/>
    <property type="project" value="TreeGrafter"/>
</dbReference>
<keyword evidence="2" id="KW-0378">Hydrolase</keyword>
<evidence type="ECO:0000313" key="4">
    <source>
        <dbReference type="EMBL" id="ETN44143.1"/>
    </source>
</evidence>
<dbReference type="RefSeq" id="XP_008713585.1">
    <property type="nucleotide sequence ID" value="XM_008715363.1"/>
</dbReference>
<dbReference type="GO" id="GO:0044550">
    <property type="term" value="P:secondary metabolite biosynthetic process"/>
    <property type="evidence" value="ECO:0007669"/>
    <property type="project" value="TreeGrafter"/>
</dbReference>
<dbReference type="InterPro" id="IPR029058">
    <property type="entry name" value="AB_hydrolase_fold"/>
</dbReference>
<dbReference type="GeneID" id="19978032"/>
<dbReference type="PANTHER" id="PTHR48070">
    <property type="entry name" value="ESTERASE OVCA2"/>
    <property type="match status" value="1"/>
</dbReference>
<evidence type="ECO:0000256" key="2">
    <source>
        <dbReference type="ARBA" id="ARBA00022801"/>
    </source>
</evidence>
<comment type="similarity">
    <text evidence="1">Belongs to the LovG family.</text>
</comment>
<dbReference type="OrthoDB" id="414698at2759"/>
<dbReference type="Pfam" id="PF03959">
    <property type="entry name" value="FSH1"/>
    <property type="match status" value="1"/>
</dbReference>